<name>A0ABP5FBM8_9ACTN</name>
<evidence type="ECO:0000313" key="1">
    <source>
        <dbReference type="EMBL" id="GAA2020193.1"/>
    </source>
</evidence>
<accession>A0ABP5FBM8</accession>
<evidence type="ECO:0000313" key="2">
    <source>
        <dbReference type="Proteomes" id="UP001500751"/>
    </source>
</evidence>
<proteinExistence type="predicted"/>
<keyword evidence="2" id="KW-1185">Reference proteome</keyword>
<reference evidence="2" key="1">
    <citation type="journal article" date="2019" name="Int. J. Syst. Evol. Microbiol.">
        <title>The Global Catalogue of Microorganisms (GCM) 10K type strain sequencing project: providing services to taxonomists for standard genome sequencing and annotation.</title>
        <authorList>
            <consortium name="The Broad Institute Genomics Platform"/>
            <consortium name="The Broad Institute Genome Sequencing Center for Infectious Disease"/>
            <person name="Wu L."/>
            <person name="Ma J."/>
        </authorList>
    </citation>
    <scope>NUCLEOTIDE SEQUENCE [LARGE SCALE GENOMIC DNA]</scope>
    <source>
        <strain evidence="2">JCM 16014</strain>
    </source>
</reference>
<dbReference type="Proteomes" id="UP001500751">
    <property type="component" value="Unassembled WGS sequence"/>
</dbReference>
<comment type="caution">
    <text evidence="1">The sequence shown here is derived from an EMBL/GenBank/DDBJ whole genome shotgun (WGS) entry which is preliminary data.</text>
</comment>
<protein>
    <submittedName>
        <fullName evidence="1">Uncharacterized protein</fullName>
    </submittedName>
</protein>
<dbReference type="EMBL" id="BAAAQN010000006">
    <property type="protein sequence ID" value="GAA2020193.1"/>
    <property type="molecule type" value="Genomic_DNA"/>
</dbReference>
<sequence>MLVDAGAEEEPPEMVRCAVPPGLGAVAFAGEIIPAAAATEVASVAVSASGRRAEESDMSVFAPRPVGRRGA</sequence>
<gene>
    <name evidence="1" type="ORF">GCM10009839_16070</name>
</gene>
<organism evidence="1 2">
    <name type="scientific">Catenulispora yoronensis</name>
    <dbReference type="NCBI Taxonomy" id="450799"/>
    <lineage>
        <taxon>Bacteria</taxon>
        <taxon>Bacillati</taxon>
        <taxon>Actinomycetota</taxon>
        <taxon>Actinomycetes</taxon>
        <taxon>Catenulisporales</taxon>
        <taxon>Catenulisporaceae</taxon>
        <taxon>Catenulispora</taxon>
    </lineage>
</organism>